<reference evidence="3 4" key="1">
    <citation type="journal article" date="2018" name="G3 (Bethesda)">
        <title>Phylogenetic and Phylogenomic Definition of Rhizopus Species.</title>
        <authorList>
            <person name="Gryganskyi A.P."/>
            <person name="Golan J."/>
            <person name="Dolatabadi S."/>
            <person name="Mondo S."/>
            <person name="Robb S."/>
            <person name="Idnurm A."/>
            <person name="Muszewska A."/>
            <person name="Steczkiewicz K."/>
            <person name="Masonjones S."/>
            <person name="Liao H.L."/>
            <person name="Gajdeczka M.T."/>
            <person name="Anike F."/>
            <person name="Vuek A."/>
            <person name="Anishchenko I.M."/>
            <person name="Voigt K."/>
            <person name="de Hoog G.S."/>
            <person name="Smith M.E."/>
            <person name="Heitman J."/>
            <person name="Vilgalys R."/>
            <person name="Stajich J.E."/>
        </authorList>
    </citation>
    <scope>NUCLEOTIDE SEQUENCE [LARGE SCALE GENOMIC DNA]</scope>
    <source>
        <strain evidence="3 4">LSU 92-RS-03</strain>
    </source>
</reference>
<dbReference type="EMBL" id="PJQM01004116">
    <property type="protein sequence ID" value="RCH85657.1"/>
    <property type="molecule type" value="Genomic_DNA"/>
</dbReference>
<dbReference type="OrthoDB" id="1933107at2759"/>
<evidence type="ECO:0000313" key="3">
    <source>
        <dbReference type="EMBL" id="RCH85657.1"/>
    </source>
</evidence>
<protein>
    <submittedName>
        <fullName evidence="3">Uncharacterized protein</fullName>
    </submittedName>
</protein>
<proteinExistence type="predicted"/>
<dbReference type="GO" id="GO:0017148">
    <property type="term" value="P:negative regulation of translation"/>
    <property type="evidence" value="ECO:0007669"/>
    <property type="project" value="InterPro"/>
</dbReference>
<dbReference type="GO" id="GO:0000932">
    <property type="term" value="C:P-body"/>
    <property type="evidence" value="ECO:0007669"/>
    <property type="project" value="TreeGrafter"/>
</dbReference>
<organism evidence="3 4">
    <name type="scientific">Rhizopus stolonifer</name>
    <name type="common">Rhizopus nigricans</name>
    <dbReference type="NCBI Taxonomy" id="4846"/>
    <lineage>
        <taxon>Eukaryota</taxon>
        <taxon>Fungi</taxon>
        <taxon>Fungi incertae sedis</taxon>
        <taxon>Mucoromycota</taxon>
        <taxon>Mucoromycotina</taxon>
        <taxon>Mucoromycetes</taxon>
        <taxon>Mucorales</taxon>
        <taxon>Mucorineae</taxon>
        <taxon>Rhizopodaceae</taxon>
        <taxon>Rhizopus</taxon>
    </lineage>
</organism>
<evidence type="ECO:0000313" key="4">
    <source>
        <dbReference type="Proteomes" id="UP000253551"/>
    </source>
</evidence>
<keyword evidence="4" id="KW-1185">Reference proteome</keyword>
<dbReference type="Pfam" id="PF25097">
    <property type="entry name" value="ARM_Cnot1"/>
    <property type="match status" value="1"/>
</dbReference>
<dbReference type="GO" id="GO:0030015">
    <property type="term" value="C:CCR4-NOT core complex"/>
    <property type="evidence" value="ECO:0007669"/>
    <property type="project" value="InterPro"/>
</dbReference>
<evidence type="ECO:0000259" key="2">
    <source>
        <dbReference type="Pfam" id="PF25097"/>
    </source>
</evidence>
<dbReference type="InterPro" id="IPR055454">
    <property type="entry name" value="CNOT1-like_NOT1_connector"/>
</dbReference>
<gene>
    <name evidence="3" type="ORF">CU098_005009</name>
</gene>
<dbReference type="Pfam" id="PF12842">
    <property type="entry name" value="DUF3819"/>
    <property type="match status" value="1"/>
</dbReference>
<feature type="domain" description="CCR4-NOT transcription complex subunit 1-like NOT1 connector" evidence="2">
    <location>
        <begin position="339"/>
        <end position="462"/>
    </location>
</feature>
<evidence type="ECO:0000259" key="1">
    <source>
        <dbReference type="Pfam" id="PF12842"/>
    </source>
</evidence>
<dbReference type="CDD" id="cd20710">
    <property type="entry name" value="NOT1_connector"/>
    <property type="match status" value="1"/>
</dbReference>
<sequence length="601" mass="67638">MAYPLSRPHVINLIPQSPVNVSIGLKKVEGELAHLPNIGSYLIFSPEVPIYTTQPNSKRWVLQAIKQSIFEIISHVVERSVAIASVSTRELTLKDFAAESDENKMRKAAHMMARSLAGSLAMVTCKEPLRMSMTNNMQNIFVNNGLNEATADEAASITAINNLDLICTVIEKTAMEKATAEVDDILMNDYVNRKKHREQQRGNPYFDMDIFSISRYATLLPEPLHPKPNRLHTSQLRVYENFMHVPRMAPQTGQPLDPSSFEQQHLLRSSMSSGMLHPSLHSGYSNNQASLLEQQQQAANQILERFSQCINDLEKLISVTNVPTFNVLPLQHDIVTISEVQLGREVYVILLERLCEVSPNVGALVTSWLTHADGERKYNVPVTVTLIKASLINLPEQDKELSNLIDGGRASAIDFTARLICACLMEESAATIRQEFLASLEALGRIRGNLPESVLILMEELHRCSIPNNAPSASTVLQQYPIISQDLPDEEIGIRDQMHVLFSEWIRLYQHPTSTEKILKAYVTQLSQQNIFRIEEMSSLFYRTCIEASVEHVIKHRQMPNQSLGLVYLPIDALSKLIVSLMELPQPPLTRQIQSRLIVPE</sequence>
<dbReference type="GO" id="GO:0000288">
    <property type="term" value="P:nuclear-transcribed mRNA catabolic process, deadenylation-dependent decay"/>
    <property type="evidence" value="ECO:0007669"/>
    <property type="project" value="TreeGrafter"/>
</dbReference>
<accession>A0A367J6T9</accession>
<dbReference type="Gene3D" id="1.25.40.790">
    <property type="match status" value="1"/>
</dbReference>
<dbReference type="PANTHER" id="PTHR13162">
    <property type="entry name" value="CCR4-NOT TRANSCRIPTION COMPLEX"/>
    <property type="match status" value="1"/>
</dbReference>
<comment type="caution">
    <text evidence="3">The sequence shown here is derived from an EMBL/GenBank/DDBJ whole genome shotgun (WGS) entry which is preliminary data.</text>
</comment>
<feature type="domain" description="CCR4-NOT transcription complex subunit 1" evidence="1">
    <location>
        <begin position="55"/>
        <end position="197"/>
    </location>
</feature>
<dbReference type="InterPro" id="IPR024557">
    <property type="entry name" value="CNOT1_dom_4"/>
</dbReference>
<dbReference type="STRING" id="4846.A0A367J6T9"/>
<dbReference type="PANTHER" id="PTHR13162:SF8">
    <property type="entry name" value="CCR4-NOT TRANSCRIPTION COMPLEX SUBUNIT 1"/>
    <property type="match status" value="1"/>
</dbReference>
<dbReference type="InterPro" id="IPR040398">
    <property type="entry name" value="Not1"/>
</dbReference>
<dbReference type="GO" id="GO:0060090">
    <property type="term" value="F:molecular adaptor activity"/>
    <property type="evidence" value="ECO:0007669"/>
    <property type="project" value="TreeGrafter"/>
</dbReference>
<dbReference type="AlphaFoldDB" id="A0A367J6T9"/>
<name>A0A367J6T9_RHIST</name>
<dbReference type="Proteomes" id="UP000253551">
    <property type="component" value="Unassembled WGS sequence"/>
</dbReference>